<dbReference type="InterPro" id="IPR001466">
    <property type="entry name" value="Beta-lactam-related"/>
</dbReference>
<dbReference type="InterPro" id="IPR050491">
    <property type="entry name" value="AmpC-like"/>
</dbReference>
<dbReference type="Pfam" id="PF00144">
    <property type="entry name" value="Beta-lactamase"/>
    <property type="match status" value="1"/>
</dbReference>
<dbReference type="InterPro" id="IPR012338">
    <property type="entry name" value="Beta-lactam/transpept-like"/>
</dbReference>
<dbReference type="Gene3D" id="3.40.710.10">
    <property type="entry name" value="DD-peptidase/beta-lactamase superfamily"/>
    <property type="match status" value="1"/>
</dbReference>
<evidence type="ECO:0000259" key="3">
    <source>
        <dbReference type="Pfam" id="PF00144"/>
    </source>
</evidence>
<protein>
    <submittedName>
        <fullName evidence="4">Beta-lactamase family protein</fullName>
    </submittedName>
</protein>
<dbReference type="SUPFAM" id="SSF56601">
    <property type="entry name" value="beta-lactamase/transpeptidase-like"/>
    <property type="match status" value="1"/>
</dbReference>
<dbReference type="RefSeq" id="WP_138659947.1">
    <property type="nucleotide sequence ID" value="NZ_VATY01000006.1"/>
</dbReference>
<comment type="caution">
    <text evidence="4">The sequence shown here is derived from an EMBL/GenBank/DDBJ whole genome shotgun (WGS) entry which is preliminary data.</text>
</comment>
<name>A0A5S3PJ27_9FLAO</name>
<dbReference type="PANTHER" id="PTHR46825">
    <property type="entry name" value="D-ALANYL-D-ALANINE-CARBOXYPEPTIDASE/ENDOPEPTIDASE AMPH"/>
    <property type="match status" value="1"/>
</dbReference>
<organism evidence="4 5">
    <name type="scientific">Maribacter algarum</name>
    <name type="common">ex Zhang et al. 2020</name>
    <dbReference type="NCBI Taxonomy" id="2578118"/>
    <lineage>
        <taxon>Bacteria</taxon>
        <taxon>Pseudomonadati</taxon>
        <taxon>Bacteroidota</taxon>
        <taxon>Flavobacteriia</taxon>
        <taxon>Flavobacteriales</taxon>
        <taxon>Flavobacteriaceae</taxon>
        <taxon>Maribacter</taxon>
    </lineage>
</organism>
<accession>A0A5S3PJ27</accession>
<reference evidence="4 5" key="1">
    <citation type="submission" date="2019-05" db="EMBL/GenBank/DDBJ databases">
        <authorList>
            <person name="Zhang J.-Y."/>
            <person name="Feg X."/>
            <person name="Du Z.-J."/>
        </authorList>
    </citation>
    <scope>NUCLEOTIDE SEQUENCE [LARGE SCALE GENOMIC DNA]</scope>
    <source>
        <strain evidence="4 5">RZ26</strain>
    </source>
</reference>
<comment type="subcellular location">
    <subcellularLocation>
        <location evidence="1">Membrane</location>
    </subcellularLocation>
</comment>
<dbReference type="Proteomes" id="UP000310314">
    <property type="component" value="Unassembled WGS sequence"/>
</dbReference>
<proteinExistence type="predicted"/>
<evidence type="ECO:0000256" key="1">
    <source>
        <dbReference type="ARBA" id="ARBA00004370"/>
    </source>
</evidence>
<dbReference type="PANTHER" id="PTHR46825:SF11">
    <property type="entry name" value="PENICILLIN-BINDING PROTEIN 4"/>
    <property type="match status" value="1"/>
</dbReference>
<feature type="domain" description="Beta-lactamase-related" evidence="3">
    <location>
        <begin position="25"/>
        <end position="354"/>
    </location>
</feature>
<evidence type="ECO:0000313" key="4">
    <source>
        <dbReference type="EMBL" id="TMM52104.1"/>
    </source>
</evidence>
<dbReference type="OrthoDB" id="1522765at2"/>
<dbReference type="AlphaFoldDB" id="A0A5S3PJ27"/>
<sequence length="369" mass="41635">MKSRFFILAFICCTQFHAQTDIEVEAIVSKYRNSYKVPAIVASVIKYDTIFYGTSGVKKVDSNDEIQLDSKFHLGSNTKAITSMVAAKLVDDGILDWDIRLLDAVPELKNRINDTYLNITLEQLLSHRAMIHPFEDDSSKEWRKMPVESIKSSQDQKMAFAKYALNLSPAKNIKTNHLYSNGGYIIAGLLLEHRTGKTWEHLVSELFEDVGIGHYIGFPSQNEINDTHGHVKKGKSYKSVAPDKEYATGKYFGPAGNLSTSITDFSKLMRLHLRGLMGEDNLLKPATYQTMHFGLDKYSLGWYNGNIGETEQKFSYHGGSLGTFSSAVIISADRKIAIVILINADNKDVDQLKNELRVELWDKYGERDQ</sequence>
<keyword evidence="5" id="KW-1185">Reference proteome</keyword>
<dbReference type="EMBL" id="VATY01000006">
    <property type="protein sequence ID" value="TMM52104.1"/>
    <property type="molecule type" value="Genomic_DNA"/>
</dbReference>
<evidence type="ECO:0000313" key="5">
    <source>
        <dbReference type="Proteomes" id="UP000310314"/>
    </source>
</evidence>
<gene>
    <name evidence="4" type="ORF">FEE95_20660</name>
</gene>
<evidence type="ECO:0000256" key="2">
    <source>
        <dbReference type="ARBA" id="ARBA00023136"/>
    </source>
</evidence>
<dbReference type="GO" id="GO:0016020">
    <property type="term" value="C:membrane"/>
    <property type="evidence" value="ECO:0007669"/>
    <property type="project" value="UniProtKB-SubCell"/>
</dbReference>
<keyword evidence="2" id="KW-0472">Membrane</keyword>